<dbReference type="EMBL" id="CP025704">
    <property type="protein sequence ID" value="AUN97734.1"/>
    <property type="molecule type" value="Genomic_DNA"/>
</dbReference>
<dbReference type="Gene3D" id="3.40.190.10">
    <property type="entry name" value="Periplasmic binding protein-like II"/>
    <property type="match status" value="2"/>
</dbReference>
<reference evidence="2 3" key="1">
    <citation type="submission" date="2018-01" db="EMBL/GenBank/DDBJ databases">
        <title>Complete genome sequence of Bacteriovorax stolpii DSM12778.</title>
        <authorList>
            <person name="Tang B."/>
            <person name="Chang J."/>
        </authorList>
    </citation>
    <scope>NUCLEOTIDE SEQUENCE [LARGE SCALE GENOMIC DNA]</scope>
    <source>
        <strain evidence="2 3">DSM 12778</strain>
    </source>
</reference>
<dbReference type="KEGG" id="bsto:C0V70_06335"/>
<dbReference type="Proteomes" id="UP000235584">
    <property type="component" value="Chromosome"/>
</dbReference>
<dbReference type="PANTHER" id="PTHR35936">
    <property type="entry name" value="MEMBRANE-BOUND LYTIC MUREIN TRANSGLYCOSYLASE F"/>
    <property type="match status" value="1"/>
</dbReference>
<name>A0A2K9NSK6_BACTC</name>
<evidence type="ECO:0000256" key="1">
    <source>
        <dbReference type="ARBA" id="ARBA00022729"/>
    </source>
</evidence>
<organism evidence="2 3">
    <name type="scientific">Bacteriovorax stolpii</name>
    <name type="common">Bdellovibrio stolpii</name>
    <dbReference type="NCBI Taxonomy" id="960"/>
    <lineage>
        <taxon>Bacteria</taxon>
        <taxon>Pseudomonadati</taxon>
        <taxon>Bdellovibrionota</taxon>
        <taxon>Bacteriovoracia</taxon>
        <taxon>Bacteriovoracales</taxon>
        <taxon>Bacteriovoracaceae</taxon>
        <taxon>Bacteriovorax</taxon>
    </lineage>
</organism>
<keyword evidence="3" id="KW-1185">Reference proteome</keyword>
<evidence type="ECO:0000313" key="3">
    <source>
        <dbReference type="Proteomes" id="UP000235584"/>
    </source>
</evidence>
<protein>
    <submittedName>
        <fullName evidence="2">Uncharacterized protein</fullName>
    </submittedName>
</protein>
<dbReference type="RefSeq" id="WP_102243027.1">
    <property type="nucleotide sequence ID" value="NZ_CP025704.1"/>
</dbReference>
<proteinExistence type="predicted"/>
<dbReference type="AlphaFoldDB" id="A0A2K9NSK6"/>
<dbReference type="Pfam" id="PF00497">
    <property type="entry name" value="SBP_bac_3"/>
    <property type="match status" value="1"/>
</dbReference>
<gene>
    <name evidence="2" type="ORF">C0V70_06335</name>
</gene>
<keyword evidence="1" id="KW-0732">Signal</keyword>
<dbReference type="SMART" id="SM00062">
    <property type="entry name" value="PBPb"/>
    <property type="match status" value="1"/>
</dbReference>
<dbReference type="PANTHER" id="PTHR35936:SF25">
    <property type="entry name" value="ABC TRANSPORTER SUBSTRATE-BINDING PROTEIN"/>
    <property type="match status" value="1"/>
</dbReference>
<sequence>MNWYARLSKFIMLAGILQLFLFTTQIFGREVVRLTTGEWSPYISEELENKGLIAQIASEAFALQDVEVKLFFFPWQRVYQLSKTGEYDGTLAYARTVEREKFYYYSEPVYTGKYVLFHLKAHPFKWDKYEDLKDIRIAATRGFGGMGKEFIAAEEKKVIHVERLASDIQSFHMLFLGRVQAVASDMEVGYVLLKKNFPAKEISYVTHNDHIIQTAKYHLVLANNLKKNEGLIKKFNLGLAQLRKSGRYDQIIKDFYQKKVYKEAVPSKLLTYD</sequence>
<dbReference type="SUPFAM" id="SSF53850">
    <property type="entry name" value="Periplasmic binding protein-like II"/>
    <property type="match status" value="1"/>
</dbReference>
<evidence type="ECO:0000313" key="2">
    <source>
        <dbReference type="EMBL" id="AUN97734.1"/>
    </source>
</evidence>
<accession>A0A2K9NSK6</accession>
<dbReference type="InterPro" id="IPR001638">
    <property type="entry name" value="Solute-binding_3/MltF_N"/>
</dbReference>